<dbReference type="OrthoDB" id="5377981at2"/>
<dbReference type="Gene3D" id="2.40.128.600">
    <property type="match status" value="1"/>
</dbReference>
<keyword evidence="4" id="KW-0378">Hydrolase</keyword>
<accession>A0A2S7K0N2</accession>
<evidence type="ECO:0000256" key="1">
    <source>
        <dbReference type="SAM" id="SignalP"/>
    </source>
</evidence>
<dbReference type="Proteomes" id="UP000239504">
    <property type="component" value="Unassembled WGS sequence"/>
</dbReference>
<dbReference type="EMBL" id="PJCH01000015">
    <property type="protein sequence ID" value="PQA86067.1"/>
    <property type="molecule type" value="Genomic_DNA"/>
</dbReference>
<sequence length="520" mass="56589">MSLRRLLVSAAASLAFAGAAAAADITPEQIDAYTKEAIDAFKNTGLAITVVTSDSVIFQETYGVRDVRKPEEKVNEDTLFPFASIGKAFTTAALAMAVDEGKLDWDDPVRKYIPEFEMSDPYITAEFSVRDLVTHRSGLPLGAGDLLVFPDANPDVSDILAALKNIPPATSFRSEFAYDNLLYVIAGEVLSRIEGKPWHEVIETRIFKPLKMKSCKALPSESAAAKNTITQHLREPGSWEGEPIDPRYIMGDSTAPAGGISCSIKDLAKWAQFWLNDATTPSGKKLISEAQVKELWTGVTPTGVSPMLAELGDTHFSIYGLGWSLRDFHGKLLVSHSGGLLGAVSYFGILPEEDIAVFLTSNDFAIATSFLALQILDDAAGADSDWLGSGIEFYNAYQASAAKDQGKGEDAPEDVAIDPVRPLADYVGTYVDPWYGPVSIEIRDGALFIDMSRSEALDAPLIPVEPDKFVARWPDRKLNADAYVMFSAEDGEVTGMTMKAVSETTDFSFDFHDLNFTRED</sequence>
<dbReference type="InterPro" id="IPR001466">
    <property type="entry name" value="Beta-lactam-related"/>
</dbReference>
<dbReference type="InterPro" id="IPR050491">
    <property type="entry name" value="AmpC-like"/>
</dbReference>
<gene>
    <name evidence="4" type="ORF">CW354_16985</name>
</gene>
<dbReference type="Pfam" id="PF00144">
    <property type="entry name" value="Beta-lactamase"/>
    <property type="match status" value="1"/>
</dbReference>
<name>A0A2S7K0N2_9PROT</name>
<dbReference type="InterPro" id="IPR012338">
    <property type="entry name" value="Beta-lactam/transpept-like"/>
</dbReference>
<proteinExistence type="predicted"/>
<organism evidence="4 5">
    <name type="scientific">Hyphococcus luteus</name>
    <dbReference type="NCBI Taxonomy" id="2058213"/>
    <lineage>
        <taxon>Bacteria</taxon>
        <taxon>Pseudomonadati</taxon>
        <taxon>Pseudomonadota</taxon>
        <taxon>Alphaproteobacteria</taxon>
        <taxon>Parvularculales</taxon>
        <taxon>Parvularculaceae</taxon>
        <taxon>Hyphococcus</taxon>
    </lineage>
</organism>
<comment type="caution">
    <text evidence="4">The sequence shown here is derived from an EMBL/GenBank/DDBJ whole genome shotgun (WGS) entry which is preliminary data.</text>
</comment>
<evidence type="ECO:0000313" key="4">
    <source>
        <dbReference type="EMBL" id="PQA86067.1"/>
    </source>
</evidence>
<dbReference type="RefSeq" id="WP_104831279.1">
    <property type="nucleotide sequence ID" value="NZ_PJCH01000015.1"/>
</dbReference>
<dbReference type="GO" id="GO:0016787">
    <property type="term" value="F:hydrolase activity"/>
    <property type="evidence" value="ECO:0007669"/>
    <property type="project" value="UniProtKB-KW"/>
</dbReference>
<evidence type="ECO:0000259" key="3">
    <source>
        <dbReference type="Pfam" id="PF11954"/>
    </source>
</evidence>
<dbReference type="PANTHER" id="PTHR46825">
    <property type="entry name" value="D-ALANYL-D-ALANINE-CARBOXYPEPTIDASE/ENDOPEPTIDASE AMPH"/>
    <property type="match status" value="1"/>
</dbReference>
<dbReference type="PANTHER" id="PTHR46825:SF15">
    <property type="entry name" value="BETA-LACTAMASE-RELATED DOMAIN-CONTAINING PROTEIN"/>
    <property type="match status" value="1"/>
</dbReference>
<keyword evidence="5" id="KW-1185">Reference proteome</keyword>
<reference evidence="4 5" key="1">
    <citation type="submission" date="2017-12" db="EMBL/GenBank/DDBJ databases">
        <authorList>
            <person name="Hurst M.R.H."/>
        </authorList>
    </citation>
    <scope>NUCLEOTIDE SEQUENCE [LARGE SCALE GENOMIC DNA]</scope>
    <source>
        <strain evidence="4 5">SY-3-19</strain>
    </source>
</reference>
<dbReference type="InterPro" id="IPR021860">
    <property type="entry name" value="Peptidase_S12_Pab87-rel_C"/>
</dbReference>
<feature type="signal peptide" evidence="1">
    <location>
        <begin position="1"/>
        <end position="22"/>
    </location>
</feature>
<feature type="domain" description="Beta-lactamase-related" evidence="2">
    <location>
        <begin position="41"/>
        <end position="365"/>
    </location>
</feature>
<dbReference type="SUPFAM" id="SSF56601">
    <property type="entry name" value="beta-lactamase/transpeptidase-like"/>
    <property type="match status" value="1"/>
</dbReference>
<feature type="domain" description="Peptidase S12 Pab87-related C-terminal" evidence="3">
    <location>
        <begin position="416"/>
        <end position="518"/>
    </location>
</feature>
<protein>
    <submittedName>
        <fullName evidence="4">Serine hydrolase</fullName>
    </submittedName>
</protein>
<evidence type="ECO:0000259" key="2">
    <source>
        <dbReference type="Pfam" id="PF00144"/>
    </source>
</evidence>
<feature type="chain" id="PRO_5015478586" evidence="1">
    <location>
        <begin position="23"/>
        <end position="520"/>
    </location>
</feature>
<evidence type="ECO:0000313" key="5">
    <source>
        <dbReference type="Proteomes" id="UP000239504"/>
    </source>
</evidence>
<dbReference type="AlphaFoldDB" id="A0A2S7K0N2"/>
<dbReference type="Gene3D" id="3.40.710.10">
    <property type="entry name" value="DD-peptidase/beta-lactamase superfamily"/>
    <property type="match status" value="1"/>
</dbReference>
<keyword evidence="1" id="KW-0732">Signal</keyword>
<dbReference type="Pfam" id="PF11954">
    <property type="entry name" value="DUF3471"/>
    <property type="match status" value="1"/>
</dbReference>